<dbReference type="GO" id="GO:0016491">
    <property type="term" value="F:oxidoreductase activity"/>
    <property type="evidence" value="ECO:0007669"/>
    <property type="project" value="InterPro"/>
</dbReference>
<dbReference type="CDD" id="cd02966">
    <property type="entry name" value="TlpA_like_family"/>
    <property type="match status" value="1"/>
</dbReference>
<evidence type="ECO:0000256" key="4">
    <source>
        <dbReference type="ARBA" id="ARBA00023157"/>
    </source>
</evidence>
<evidence type="ECO:0000313" key="8">
    <source>
        <dbReference type="Proteomes" id="UP000315753"/>
    </source>
</evidence>
<dbReference type="InterPro" id="IPR017937">
    <property type="entry name" value="Thioredoxin_CS"/>
</dbReference>
<dbReference type="PANTHER" id="PTHR42852:SF6">
    <property type="entry name" value="THIOL:DISULFIDE INTERCHANGE PROTEIN DSBE"/>
    <property type="match status" value="1"/>
</dbReference>
<evidence type="ECO:0000256" key="2">
    <source>
        <dbReference type="ARBA" id="ARBA00022748"/>
    </source>
</evidence>
<dbReference type="Pfam" id="PF00578">
    <property type="entry name" value="AhpC-TSA"/>
    <property type="match status" value="1"/>
</dbReference>
<dbReference type="AlphaFoldDB" id="A0A540V0K8"/>
<dbReference type="RefSeq" id="WP_141602735.1">
    <property type="nucleotide sequence ID" value="NZ_JARMSB010000034.1"/>
</dbReference>
<dbReference type="InterPro" id="IPR013766">
    <property type="entry name" value="Thioredoxin_domain"/>
</dbReference>
<keyword evidence="5" id="KW-0676">Redox-active center</keyword>
<feature type="domain" description="Thioredoxin" evidence="6">
    <location>
        <begin position="35"/>
        <end position="173"/>
    </location>
</feature>
<dbReference type="SUPFAM" id="SSF52833">
    <property type="entry name" value="Thioredoxin-like"/>
    <property type="match status" value="1"/>
</dbReference>
<dbReference type="PROSITE" id="PS00194">
    <property type="entry name" value="THIOREDOXIN_1"/>
    <property type="match status" value="1"/>
</dbReference>
<keyword evidence="8" id="KW-1185">Reference proteome</keyword>
<comment type="subcellular location">
    <subcellularLocation>
        <location evidence="1">Cell envelope</location>
    </subcellularLocation>
</comment>
<keyword evidence="4" id="KW-1015">Disulfide bond</keyword>
<keyword evidence="3" id="KW-0812">Transmembrane</keyword>
<name>A0A540V0K8_9BACL</name>
<evidence type="ECO:0000259" key="6">
    <source>
        <dbReference type="PROSITE" id="PS51352"/>
    </source>
</evidence>
<dbReference type="PANTHER" id="PTHR42852">
    <property type="entry name" value="THIOL:DISULFIDE INTERCHANGE PROTEIN DSBE"/>
    <property type="match status" value="1"/>
</dbReference>
<dbReference type="NCBIfam" id="NF002854">
    <property type="entry name" value="PRK03147.1"/>
    <property type="match status" value="1"/>
</dbReference>
<gene>
    <name evidence="7" type="primary">resA</name>
    <name evidence="7" type="ORF">FKZ59_10635</name>
</gene>
<evidence type="ECO:0000256" key="5">
    <source>
        <dbReference type="ARBA" id="ARBA00023284"/>
    </source>
</evidence>
<dbReference type="InterPro" id="IPR000866">
    <property type="entry name" value="AhpC/TSA"/>
</dbReference>
<dbReference type="GO" id="GO:0016209">
    <property type="term" value="F:antioxidant activity"/>
    <property type="evidence" value="ECO:0007669"/>
    <property type="project" value="InterPro"/>
</dbReference>
<reference evidence="7 8" key="1">
    <citation type="submission" date="2019-06" db="EMBL/GenBank/DDBJ databases">
        <title>Genome sequence of Ureibacillus terrenus.</title>
        <authorList>
            <person name="Maclea K.S."/>
            <person name="Simoes M."/>
        </authorList>
    </citation>
    <scope>NUCLEOTIDE SEQUENCE [LARGE SCALE GENOMIC DNA]</scope>
    <source>
        <strain evidence="7 8">ATCC BAA-384</strain>
    </source>
</reference>
<dbReference type="Gene3D" id="3.40.30.10">
    <property type="entry name" value="Glutaredoxin"/>
    <property type="match status" value="1"/>
</dbReference>
<dbReference type="InterPro" id="IPR036249">
    <property type="entry name" value="Thioredoxin-like_sf"/>
</dbReference>
<sequence length="173" mass="19626">MKKRYKNIMGKAMLTILFLLLGYSVYAEIVIDKKKEPADAVFDFTLEDLEGNQLSLEDYKGKGMVVNFWATYCPPCKKELPYFEKIYQEYGSQGVEVVAINVGEPVIAVNSFLSKNKVSFPILLDQDQQATEAFKIITLPVTLFINSEGEIVEKINGEASEQMLRENVMKIVH</sequence>
<protein>
    <submittedName>
        <fullName evidence="7">Thiol-disulfide oxidoreductase ResA</fullName>
    </submittedName>
</protein>
<dbReference type="PROSITE" id="PS51352">
    <property type="entry name" value="THIOREDOXIN_2"/>
    <property type="match status" value="1"/>
</dbReference>
<evidence type="ECO:0000256" key="3">
    <source>
        <dbReference type="ARBA" id="ARBA00022968"/>
    </source>
</evidence>
<dbReference type="InterPro" id="IPR050553">
    <property type="entry name" value="Thioredoxin_ResA/DsbE_sf"/>
</dbReference>
<evidence type="ECO:0000256" key="1">
    <source>
        <dbReference type="ARBA" id="ARBA00004196"/>
    </source>
</evidence>
<dbReference type="OrthoDB" id="25753at2"/>
<evidence type="ECO:0000313" key="7">
    <source>
        <dbReference type="EMBL" id="TQE90279.1"/>
    </source>
</evidence>
<keyword evidence="3" id="KW-0735">Signal-anchor</keyword>
<accession>A0A540V0K8</accession>
<proteinExistence type="predicted"/>
<comment type="caution">
    <text evidence="7">The sequence shown here is derived from an EMBL/GenBank/DDBJ whole genome shotgun (WGS) entry which is preliminary data.</text>
</comment>
<keyword evidence="2" id="KW-0201">Cytochrome c-type biogenesis</keyword>
<organism evidence="7 8">
    <name type="scientific">Ureibacillus terrenus</name>
    <dbReference type="NCBI Taxonomy" id="118246"/>
    <lineage>
        <taxon>Bacteria</taxon>
        <taxon>Bacillati</taxon>
        <taxon>Bacillota</taxon>
        <taxon>Bacilli</taxon>
        <taxon>Bacillales</taxon>
        <taxon>Caryophanaceae</taxon>
        <taxon>Ureibacillus</taxon>
    </lineage>
</organism>
<dbReference type="GO" id="GO:0017004">
    <property type="term" value="P:cytochrome complex assembly"/>
    <property type="evidence" value="ECO:0007669"/>
    <property type="project" value="UniProtKB-KW"/>
</dbReference>
<dbReference type="EMBL" id="VIGD01000013">
    <property type="protein sequence ID" value="TQE90279.1"/>
    <property type="molecule type" value="Genomic_DNA"/>
</dbReference>
<dbReference type="Proteomes" id="UP000315753">
    <property type="component" value="Unassembled WGS sequence"/>
</dbReference>
<dbReference type="GO" id="GO:0030313">
    <property type="term" value="C:cell envelope"/>
    <property type="evidence" value="ECO:0007669"/>
    <property type="project" value="UniProtKB-SubCell"/>
</dbReference>